<sequence>MEVDASAKRDLLEDAATWLEKATEVLSLNPRSAAQMALRAQALAEMAGAQGAQASALLISAQVSLHQGKSKAARAAAQRACRLFKQDGDTMGTARAAFEAARAELMALESGSREPTQTAWESLRQNAKEAQLLASAVGLNDFAAAALSLLAKAQTALGQQEDAEKSSADAAEKLRKQSGSKAVDAKLAKLVTQLSSQEGLPAVKLGREALEKDTSLVTLPADPDEEEAARKFAHREAAARSQEQPTVLVRQATGLLVEASTSLPFQVAMRRDNAGTPSQVIARYYQHARSVNTMPIIDIPV</sequence>
<dbReference type="Proteomes" id="UP001642464">
    <property type="component" value="Unassembled WGS sequence"/>
</dbReference>
<evidence type="ECO:0000313" key="2">
    <source>
        <dbReference type="Proteomes" id="UP001642464"/>
    </source>
</evidence>
<dbReference type="InterPro" id="IPR011990">
    <property type="entry name" value="TPR-like_helical_dom_sf"/>
</dbReference>
<dbReference type="EMBL" id="CAXAMM010025003">
    <property type="protein sequence ID" value="CAK9056294.1"/>
    <property type="molecule type" value="Genomic_DNA"/>
</dbReference>
<proteinExistence type="predicted"/>
<organism evidence="1 2">
    <name type="scientific">Durusdinium trenchii</name>
    <dbReference type="NCBI Taxonomy" id="1381693"/>
    <lineage>
        <taxon>Eukaryota</taxon>
        <taxon>Sar</taxon>
        <taxon>Alveolata</taxon>
        <taxon>Dinophyceae</taxon>
        <taxon>Suessiales</taxon>
        <taxon>Symbiodiniaceae</taxon>
        <taxon>Durusdinium</taxon>
    </lineage>
</organism>
<evidence type="ECO:0000313" key="1">
    <source>
        <dbReference type="EMBL" id="CAK9056294.1"/>
    </source>
</evidence>
<gene>
    <name evidence="1" type="ORF">SCF082_LOCUS30348</name>
</gene>
<comment type="caution">
    <text evidence="1">The sequence shown here is derived from an EMBL/GenBank/DDBJ whole genome shotgun (WGS) entry which is preliminary data.</text>
</comment>
<dbReference type="Gene3D" id="1.25.40.10">
    <property type="entry name" value="Tetratricopeptide repeat domain"/>
    <property type="match status" value="1"/>
</dbReference>
<protein>
    <submittedName>
        <fullName evidence="1">Uncharacterized protein</fullName>
    </submittedName>
</protein>
<keyword evidence="2" id="KW-1185">Reference proteome</keyword>
<accession>A0ABP0MY60</accession>
<name>A0ABP0MY60_9DINO</name>
<reference evidence="1 2" key="1">
    <citation type="submission" date="2024-02" db="EMBL/GenBank/DDBJ databases">
        <authorList>
            <person name="Chen Y."/>
            <person name="Shah S."/>
            <person name="Dougan E. K."/>
            <person name="Thang M."/>
            <person name="Chan C."/>
        </authorList>
    </citation>
    <scope>NUCLEOTIDE SEQUENCE [LARGE SCALE GENOMIC DNA]</scope>
</reference>